<dbReference type="AlphaFoldDB" id="A0A804NMN7"/>
<sequence length="245" mass="27530">MLCQLLLELLLILTRMNWKRNLKNWKETSWNLSFWSLLLLFLCIQCMSQATSNQLALLHRKLQLKMMSLLHCKLKWHCDPVNVSTEEVKSLLILKRLRRASTSFTMAPPAPSSRLAVALAPSPHLSQPSPARSSMVPRDPCLCPHPPPIPAFRSSSHPSISQPRPIPVSRSLAPSMAPRDPRLRPRPPPIPASHSRTYHSSASVLASPLHDHRHDDENHWGLPRLAAQVGNPPVGRLPDLRQIVA</sequence>
<reference evidence="2" key="2">
    <citation type="submission" date="2019-07" db="EMBL/GenBank/DDBJ databases">
        <authorList>
            <person name="Seetharam A."/>
            <person name="Woodhouse M."/>
            <person name="Cannon E."/>
        </authorList>
    </citation>
    <scope>NUCLEOTIDE SEQUENCE [LARGE SCALE GENOMIC DNA]</scope>
    <source>
        <strain evidence="2">cv. B73</strain>
    </source>
</reference>
<reference evidence="2" key="3">
    <citation type="submission" date="2021-05" db="UniProtKB">
        <authorList>
            <consortium name="EnsemblPlants"/>
        </authorList>
    </citation>
    <scope>IDENTIFICATION</scope>
    <source>
        <strain evidence="2">cv. B73</strain>
    </source>
</reference>
<name>A0A804NMN7_MAIZE</name>
<keyword evidence="3" id="KW-1185">Reference proteome</keyword>
<dbReference type="EnsemblPlants" id="Zm00001eb171870_T001">
    <property type="protein sequence ID" value="Zm00001eb171870_P001"/>
    <property type="gene ID" value="Zm00001eb171870"/>
</dbReference>
<evidence type="ECO:0000256" key="1">
    <source>
        <dbReference type="SAM" id="MobiDB-lite"/>
    </source>
</evidence>
<evidence type="ECO:0000313" key="3">
    <source>
        <dbReference type="Proteomes" id="UP000007305"/>
    </source>
</evidence>
<proteinExistence type="predicted"/>
<dbReference type="Proteomes" id="UP000007305">
    <property type="component" value="Chromosome 4"/>
</dbReference>
<evidence type="ECO:0000313" key="2">
    <source>
        <dbReference type="EnsemblPlants" id="Zm00001eb171870_P001"/>
    </source>
</evidence>
<protein>
    <submittedName>
        <fullName evidence="2">Uncharacterized protein</fullName>
    </submittedName>
</protein>
<feature type="region of interest" description="Disordered" evidence="1">
    <location>
        <begin position="120"/>
        <end position="200"/>
    </location>
</feature>
<dbReference type="Gramene" id="Zm00001eb171870_T001">
    <property type="protein sequence ID" value="Zm00001eb171870_P001"/>
    <property type="gene ID" value="Zm00001eb171870"/>
</dbReference>
<dbReference type="InParanoid" id="A0A804NMN7"/>
<organism evidence="2 3">
    <name type="scientific">Zea mays</name>
    <name type="common">Maize</name>
    <dbReference type="NCBI Taxonomy" id="4577"/>
    <lineage>
        <taxon>Eukaryota</taxon>
        <taxon>Viridiplantae</taxon>
        <taxon>Streptophyta</taxon>
        <taxon>Embryophyta</taxon>
        <taxon>Tracheophyta</taxon>
        <taxon>Spermatophyta</taxon>
        <taxon>Magnoliopsida</taxon>
        <taxon>Liliopsida</taxon>
        <taxon>Poales</taxon>
        <taxon>Poaceae</taxon>
        <taxon>PACMAD clade</taxon>
        <taxon>Panicoideae</taxon>
        <taxon>Andropogonodae</taxon>
        <taxon>Andropogoneae</taxon>
        <taxon>Tripsacinae</taxon>
        <taxon>Zea</taxon>
    </lineage>
</organism>
<reference evidence="3" key="1">
    <citation type="journal article" date="2009" name="Science">
        <title>The B73 maize genome: complexity, diversity, and dynamics.</title>
        <authorList>
            <person name="Schnable P.S."/>
            <person name="Ware D."/>
            <person name="Fulton R.S."/>
            <person name="Stein J.C."/>
            <person name="Wei F."/>
            <person name="Pasternak S."/>
            <person name="Liang C."/>
            <person name="Zhang J."/>
            <person name="Fulton L."/>
            <person name="Graves T.A."/>
            <person name="Minx P."/>
            <person name="Reily A.D."/>
            <person name="Courtney L."/>
            <person name="Kruchowski S.S."/>
            <person name="Tomlinson C."/>
            <person name="Strong C."/>
            <person name="Delehaunty K."/>
            <person name="Fronick C."/>
            <person name="Courtney B."/>
            <person name="Rock S.M."/>
            <person name="Belter E."/>
            <person name="Du F."/>
            <person name="Kim K."/>
            <person name="Abbott R.M."/>
            <person name="Cotton M."/>
            <person name="Levy A."/>
            <person name="Marchetto P."/>
            <person name="Ochoa K."/>
            <person name="Jackson S.M."/>
            <person name="Gillam B."/>
            <person name="Chen W."/>
            <person name="Yan L."/>
            <person name="Higginbotham J."/>
            <person name="Cardenas M."/>
            <person name="Waligorski J."/>
            <person name="Applebaum E."/>
            <person name="Phelps L."/>
            <person name="Falcone J."/>
            <person name="Kanchi K."/>
            <person name="Thane T."/>
            <person name="Scimone A."/>
            <person name="Thane N."/>
            <person name="Henke J."/>
            <person name="Wang T."/>
            <person name="Ruppert J."/>
            <person name="Shah N."/>
            <person name="Rotter K."/>
            <person name="Hodges J."/>
            <person name="Ingenthron E."/>
            <person name="Cordes M."/>
            <person name="Kohlberg S."/>
            <person name="Sgro J."/>
            <person name="Delgado B."/>
            <person name="Mead K."/>
            <person name="Chinwalla A."/>
            <person name="Leonard S."/>
            <person name="Crouse K."/>
            <person name="Collura K."/>
            <person name="Kudrna D."/>
            <person name="Currie J."/>
            <person name="He R."/>
            <person name="Angelova A."/>
            <person name="Rajasekar S."/>
            <person name="Mueller T."/>
            <person name="Lomeli R."/>
            <person name="Scara G."/>
            <person name="Ko A."/>
            <person name="Delaney K."/>
            <person name="Wissotski M."/>
            <person name="Lopez G."/>
            <person name="Campos D."/>
            <person name="Braidotti M."/>
            <person name="Ashley E."/>
            <person name="Golser W."/>
            <person name="Kim H."/>
            <person name="Lee S."/>
            <person name="Lin J."/>
            <person name="Dujmic Z."/>
            <person name="Kim W."/>
            <person name="Talag J."/>
            <person name="Zuccolo A."/>
            <person name="Fan C."/>
            <person name="Sebastian A."/>
            <person name="Kramer M."/>
            <person name="Spiegel L."/>
            <person name="Nascimento L."/>
            <person name="Zutavern T."/>
            <person name="Miller B."/>
            <person name="Ambroise C."/>
            <person name="Muller S."/>
            <person name="Spooner W."/>
            <person name="Narechania A."/>
            <person name="Ren L."/>
            <person name="Wei S."/>
            <person name="Kumari S."/>
            <person name="Faga B."/>
            <person name="Levy M.J."/>
            <person name="McMahan L."/>
            <person name="Van Buren P."/>
            <person name="Vaughn M.W."/>
            <person name="Ying K."/>
            <person name="Yeh C.-T."/>
            <person name="Emrich S.J."/>
            <person name="Jia Y."/>
            <person name="Kalyanaraman A."/>
            <person name="Hsia A.-P."/>
            <person name="Barbazuk W.B."/>
            <person name="Baucom R.S."/>
            <person name="Brutnell T.P."/>
            <person name="Carpita N.C."/>
            <person name="Chaparro C."/>
            <person name="Chia J.-M."/>
            <person name="Deragon J.-M."/>
            <person name="Estill J.C."/>
            <person name="Fu Y."/>
            <person name="Jeddeloh J.A."/>
            <person name="Han Y."/>
            <person name="Lee H."/>
            <person name="Li P."/>
            <person name="Lisch D.R."/>
            <person name="Liu S."/>
            <person name="Liu Z."/>
            <person name="Nagel D.H."/>
            <person name="McCann M.C."/>
            <person name="SanMiguel P."/>
            <person name="Myers A.M."/>
            <person name="Nettleton D."/>
            <person name="Nguyen J."/>
            <person name="Penning B.W."/>
            <person name="Ponnala L."/>
            <person name="Schneider K.L."/>
            <person name="Schwartz D.C."/>
            <person name="Sharma A."/>
            <person name="Soderlund C."/>
            <person name="Springer N.M."/>
            <person name="Sun Q."/>
            <person name="Wang H."/>
            <person name="Waterman M."/>
            <person name="Westerman R."/>
            <person name="Wolfgruber T.K."/>
            <person name="Yang L."/>
            <person name="Yu Y."/>
            <person name="Zhang L."/>
            <person name="Zhou S."/>
            <person name="Zhu Q."/>
            <person name="Bennetzen J.L."/>
            <person name="Dawe R.K."/>
            <person name="Jiang J."/>
            <person name="Jiang N."/>
            <person name="Presting G.G."/>
            <person name="Wessler S.R."/>
            <person name="Aluru S."/>
            <person name="Martienssen R.A."/>
            <person name="Clifton S.W."/>
            <person name="McCombie W.R."/>
            <person name="Wing R.A."/>
            <person name="Wilson R.K."/>
        </authorList>
    </citation>
    <scope>NUCLEOTIDE SEQUENCE [LARGE SCALE GENOMIC DNA]</scope>
    <source>
        <strain evidence="3">cv. B73</strain>
    </source>
</reference>
<feature type="compositionally biased region" description="Polar residues" evidence="1">
    <location>
        <begin position="153"/>
        <end position="162"/>
    </location>
</feature>
<accession>A0A804NMN7</accession>